<keyword evidence="3" id="KW-1185">Reference proteome</keyword>
<accession>A0AAP4EWW4</accession>
<sequence>MAERIIDKLVGCTDYNINIMNEKGIIVASKDKSRIGTFHEVAFEIVSKGLDYKEVEAEDTFLGVKPGINMALEYKKKIIGVLGLTGNCESGEIHAVAAVIKKMLETMLEYEAQKEEKIKRKTDKERFINCLLYEETNRRELASMAQALGYSEVSRIPILISFENSEVDLKEMTEKIRVGHTGRDDIFVTGMDVVPGEIVHMDENGAVKFPAEYLPEVVERCERLQAYEARKQKLLSEHHDAETLAKILSDNYE</sequence>
<reference evidence="2 3" key="1">
    <citation type="submission" date="2023-05" db="EMBL/GenBank/DDBJ databases">
        <title>[ruminococcus] sp. nov., isolated from a pig farm feces dump.</title>
        <authorList>
            <person name="Chang Y.-H."/>
        </authorList>
    </citation>
    <scope>NUCLEOTIDE SEQUENCE [LARGE SCALE GENOMIC DNA]</scope>
    <source>
        <strain evidence="2 3">YH-rum2234</strain>
    </source>
</reference>
<dbReference type="Gene3D" id="3.50.30.40">
    <property type="entry name" value="Ribonuclease E inhibitor RraA/RraA-like"/>
    <property type="match status" value="1"/>
</dbReference>
<evidence type="ECO:0000259" key="1">
    <source>
        <dbReference type="Pfam" id="PF05651"/>
    </source>
</evidence>
<evidence type="ECO:0000313" key="3">
    <source>
        <dbReference type="Proteomes" id="UP001300383"/>
    </source>
</evidence>
<dbReference type="Proteomes" id="UP001300383">
    <property type="component" value="Unassembled WGS sequence"/>
</dbReference>
<organism evidence="2 3">
    <name type="scientific">Fusibacillus kribbianus</name>
    <dbReference type="NCBI Taxonomy" id="3044208"/>
    <lineage>
        <taxon>Bacteria</taxon>
        <taxon>Bacillati</taxon>
        <taxon>Bacillota</taxon>
        <taxon>Clostridia</taxon>
        <taxon>Lachnospirales</taxon>
        <taxon>Lachnospiraceae</taxon>
        <taxon>Fusibacillus</taxon>
    </lineage>
</organism>
<proteinExistence type="predicted"/>
<dbReference type="InterPro" id="IPR008599">
    <property type="entry name" value="Diacid_rec"/>
</dbReference>
<dbReference type="RefSeq" id="WP_283229624.1">
    <property type="nucleotide sequence ID" value="NZ_JASGBQ010000001.1"/>
</dbReference>
<dbReference type="EMBL" id="JASGBQ010000001">
    <property type="protein sequence ID" value="MDI9241122.1"/>
    <property type="molecule type" value="Genomic_DNA"/>
</dbReference>
<comment type="caution">
    <text evidence="2">The sequence shown here is derived from an EMBL/GenBank/DDBJ whole genome shotgun (WGS) entry which is preliminary data.</text>
</comment>
<evidence type="ECO:0000313" key="2">
    <source>
        <dbReference type="EMBL" id="MDI9241122.1"/>
    </source>
</evidence>
<feature type="domain" description="Putative sugar diacid recognition" evidence="1">
    <location>
        <begin position="1"/>
        <end position="129"/>
    </location>
</feature>
<protein>
    <submittedName>
        <fullName evidence="2">Sugar diacid recognition domain-containing protein</fullName>
    </submittedName>
</protein>
<gene>
    <name evidence="2" type="ORF">QJ036_01345</name>
</gene>
<dbReference type="AlphaFoldDB" id="A0AAP4EWW4"/>
<dbReference type="Pfam" id="PF05651">
    <property type="entry name" value="Diacid_rec"/>
    <property type="match status" value="1"/>
</dbReference>
<name>A0AAP4EWW4_9FIRM</name>